<dbReference type="AlphaFoldDB" id="A0A3S8U708"/>
<feature type="chain" id="PRO_5019570317" description="DUF3108 domain-containing protein" evidence="1">
    <location>
        <begin position="20"/>
        <end position="239"/>
    </location>
</feature>
<sequence>MRKLLILTLMIAPASPILAGNWTAPEGCEVFMTVQAKACRVSNHYRCAADPAGDQWRADFDQEGVFFYSRIDSEGQWVESYTLNPTVRQVLDPVRADSASFSELLASGIDTWDFGMTRDDGSASGAKGYDRLTGKTVTIDGITLQETEVDFIETDVMGNTLRRARGNEYIHPDWRLFFAGPGETDLGDGQWRPIDGSPVEFIFPGEEGFLETQPKYDCDVLSAGAMPAQTPILPASLKE</sequence>
<dbReference type="OrthoDB" id="7844595at2"/>
<name>A0A3S8U708_9RHOB</name>
<gene>
    <name evidence="2" type="ORF">EI545_11185</name>
</gene>
<evidence type="ECO:0000313" key="3">
    <source>
        <dbReference type="Proteomes" id="UP000282002"/>
    </source>
</evidence>
<keyword evidence="1" id="KW-0732">Signal</keyword>
<dbReference type="Proteomes" id="UP000282002">
    <property type="component" value="Chromosome"/>
</dbReference>
<organism evidence="2 3">
    <name type="scientific">Tabrizicola piscis</name>
    <dbReference type="NCBI Taxonomy" id="2494374"/>
    <lineage>
        <taxon>Bacteria</taxon>
        <taxon>Pseudomonadati</taxon>
        <taxon>Pseudomonadota</taxon>
        <taxon>Alphaproteobacteria</taxon>
        <taxon>Rhodobacterales</taxon>
        <taxon>Paracoccaceae</taxon>
        <taxon>Tabrizicola</taxon>
    </lineage>
</organism>
<keyword evidence="3" id="KW-1185">Reference proteome</keyword>
<evidence type="ECO:0000313" key="2">
    <source>
        <dbReference type="EMBL" id="AZL59357.1"/>
    </source>
</evidence>
<dbReference type="RefSeq" id="WP_125325552.1">
    <property type="nucleotide sequence ID" value="NZ_CP034328.1"/>
</dbReference>
<feature type="signal peptide" evidence="1">
    <location>
        <begin position="1"/>
        <end position="19"/>
    </location>
</feature>
<evidence type="ECO:0008006" key="4">
    <source>
        <dbReference type="Google" id="ProtNLM"/>
    </source>
</evidence>
<dbReference type="KEGG" id="taw:EI545_11185"/>
<protein>
    <recommendedName>
        <fullName evidence="4">DUF3108 domain-containing protein</fullName>
    </recommendedName>
</protein>
<dbReference type="EMBL" id="CP034328">
    <property type="protein sequence ID" value="AZL59357.1"/>
    <property type="molecule type" value="Genomic_DNA"/>
</dbReference>
<reference evidence="2 3" key="1">
    <citation type="submission" date="2018-12" db="EMBL/GenBank/DDBJ databases">
        <title>Complete genome sequencing of Tabrizicola sp. K13M18.</title>
        <authorList>
            <person name="Bae J.-W."/>
        </authorList>
    </citation>
    <scope>NUCLEOTIDE SEQUENCE [LARGE SCALE GENOMIC DNA]</scope>
    <source>
        <strain evidence="2 3">K13M18</strain>
    </source>
</reference>
<evidence type="ECO:0000256" key="1">
    <source>
        <dbReference type="SAM" id="SignalP"/>
    </source>
</evidence>
<accession>A0A3S8U708</accession>
<proteinExistence type="predicted"/>